<accession>A0AA90TZL9</accession>
<keyword evidence="3" id="KW-1185">Reference proteome</keyword>
<gene>
    <name evidence="2" type="ORF">J2750_001377</name>
</gene>
<dbReference type="Proteomes" id="UP001185015">
    <property type="component" value="Unassembled WGS sequence"/>
</dbReference>
<evidence type="ECO:0000259" key="1">
    <source>
        <dbReference type="Pfam" id="PF07883"/>
    </source>
</evidence>
<dbReference type="AlphaFoldDB" id="A0AA90TZL9"/>
<dbReference type="InterPro" id="IPR011051">
    <property type="entry name" value="RmlC_Cupin_sf"/>
</dbReference>
<sequence>MVKNPEVYYVLEGEGLLYIEDVPFELSKEKLVHIPANSKQHTENTGTVDLEFLAINQPSWAEENEEMLE</sequence>
<feature type="domain" description="Cupin type-2" evidence="1">
    <location>
        <begin position="6"/>
        <end position="55"/>
    </location>
</feature>
<proteinExistence type="predicted"/>
<comment type="caution">
    <text evidence="2">The sequence shown here is derived from an EMBL/GenBank/DDBJ whole genome shotgun (WGS) entry which is preliminary data.</text>
</comment>
<name>A0AA90TZL9_9EURY</name>
<dbReference type="EMBL" id="JAVDQI010000004">
    <property type="protein sequence ID" value="MDR6222917.1"/>
    <property type="molecule type" value="Genomic_DNA"/>
</dbReference>
<dbReference type="GO" id="GO:0016853">
    <property type="term" value="F:isomerase activity"/>
    <property type="evidence" value="ECO:0007669"/>
    <property type="project" value="UniProtKB-KW"/>
</dbReference>
<evidence type="ECO:0000313" key="3">
    <source>
        <dbReference type="Proteomes" id="UP001185015"/>
    </source>
</evidence>
<dbReference type="PANTHER" id="PTHR36114">
    <property type="entry name" value="16.7 KDA PROTEIN IN WHIE LOCUS"/>
    <property type="match status" value="1"/>
</dbReference>
<dbReference type="Pfam" id="PF07883">
    <property type="entry name" value="Cupin_2"/>
    <property type="match status" value="1"/>
</dbReference>
<evidence type="ECO:0000313" key="2">
    <source>
        <dbReference type="EMBL" id="MDR6222917.1"/>
    </source>
</evidence>
<dbReference type="SUPFAM" id="SSF51182">
    <property type="entry name" value="RmlC-like cupins"/>
    <property type="match status" value="1"/>
</dbReference>
<dbReference type="PANTHER" id="PTHR36114:SF1">
    <property type="entry name" value="16.7 KDA PROTEIN IN WHIE LOCUS"/>
    <property type="match status" value="1"/>
</dbReference>
<protein>
    <submittedName>
        <fullName evidence="2">Mannose-6-phosphate isomerase-like protein (Cupin superfamily)</fullName>
    </submittedName>
</protein>
<dbReference type="InterPro" id="IPR013096">
    <property type="entry name" value="Cupin_2"/>
</dbReference>
<dbReference type="InterPro" id="IPR014710">
    <property type="entry name" value="RmlC-like_jellyroll"/>
</dbReference>
<dbReference type="InterPro" id="IPR052044">
    <property type="entry name" value="PKS_Associated_Protein"/>
</dbReference>
<reference evidence="2 3" key="1">
    <citation type="submission" date="2023-07" db="EMBL/GenBank/DDBJ databases">
        <title>Genomic Encyclopedia of Type Strains, Phase IV (KMG-IV): sequencing the most valuable type-strain genomes for metagenomic binning, comparative biology and taxonomic classification.</title>
        <authorList>
            <person name="Goeker M."/>
        </authorList>
    </citation>
    <scope>NUCLEOTIDE SEQUENCE [LARGE SCALE GENOMIC DNA]</scope>
    <source>
        <strain evidence="2 3">DSM 17273</strain>
    </source>
</reference>
<keyword evidence="2" id="KW-0413">Isomerase</keyword>
<dbReference type="Gene3D" id="2.60.120.10">
    <property type="entry name" value="Jelly Rolls"/>
    <property type="match status" value="1"/>
</dbReference>
<organism evidence="2 3">
    <name type="scientific">Methanococcoides alaskense</name>
    <dbReference type="NCBI Taxonomy" id="325778"/>
    <lineage>
        <taxon>Archaea</taxon>
        <taxon>Methanobacteriati</taxon>
        <taxon>Methanobacteriota</taxon>
        <taxon>Stenosarchaea group</taxon>
        <taxon>Methanomicrobia</taxon>
        <taxon>Methanosarcinales</taxon>
        <taxon>Methanosarcinaceae</taxon>
        <taxon>Methanococcoides</taxon>
    </lineage>
</organism>